<dbReference type="Pfam" id="PF05016">
    <property type="entry name" value="ParE_toxin"/>
    <property type="match status" value="1"/>
</dbReference>
<reference evidence="3 4" key="1">
    <citation type="submission" date="2019-09" db="EMBL/GenBank/DDBJ databases">
        <title>Whole-genome sequence of the purple sulfur bacterium Thiohalocapsa marina DSM 19078.</title>
        <authorList>
            <person name="Kyndt J.A."/>
            <person name="Meyer T.E."/>
        </authorList>
    </citation>
    <scope>NUCLEOTIDE SEQUENCE [LARGE SCALE GENOMIC DNA]</scope>
    <source>
        <strain evidence="3 4">DSM 19078</strain>
    </source>
</reference>
<evidence type="ECO:0000256" key="2">
    <source>
        <dbReference type="SAM" id="MobiDB-lite"/>
    </source>
</evidence>
<keyword evidence="4" id="KW-1185">Reference proteome</keyword>
<dbReference type="EMBL" id="VWXX01000050">
    <property type="protein sequence ID" value="KAA6182246.1"/>
    <property type="molecule type" value="Genomic_DNA"/>
</dbReference>
<accession>A0A5M8FEW2</accession>
<gene>
    <name evidence="3" type="ORF">F2Q65_18140</name>
</gene>
<organism evidence="3 4">
    <name type="scientific">Thiohalocapsa marina</name>
    <dbReference type="NCBI Taxonomy" id="424902"/>
    <lineage>
        <taxon>Bacteria</taxon>
        <taxon>Pseudomonadati</taxon>
        <taxon>Pseudomonadota</taxon>
        <taxon>Gammaproteobacteria</taxon>
        <taxon>Chromatiales</taxon>
        <taxon>Chromatiaceae</taxon>
        <taxon>Thiohalocapsa</taxon>
    </lineage>
</organism>
<protein>
    <submittedName>
        <fullName evidence="3">Type II toxin-antitoxin system RelE/ParE family toxin</fullName>
    </submittedName>
</protein>
<dbReference type="Proteomes" id="UP000322981">
    <property type="component" value="Unassembled WGS sequence"/>
</dbReference>
<sequence>MIEVHKQAAAEDDLVAIWRDSFETWGAEQADRYLDELSEGLAALAANPHPARAHGPGSPHEHPLTGAPETYRQTTECRPLKRTWPASAAGNTQNRRP</sequence>
<keyword evidence="1" id="KW-1277">Toxin-antitoxin system</keyword>
<evidence type="ECO:0000256" key="1">
    <source>
        <dbReference type="ARBA" id="ARBA00022649"/>
    </source>
</evidence>
<dbReference type="InterPro" id="IPR007712">
    <property type="entry name" value="RelE/ParE_toxin"/>
</dbReference>
<dbReference type="AlphaFoldDB" id="A0A5M8FEW2"/>
<comment type="caution">
    <text evidence="3">The sequence shown here is derived from an EMBL/GenBank/DDBJ whole genome shotgun (WGS) entry which is preliminary data.</text>
</comment>
<dbReference type="Gene3D" id="3.30.2310.20">
    <property type="entry name" value="RelE-like"/>
    <property type="match status" value="1"/>
</dbReference>
<evidence type="ECO:0000313" key="4">
    <source>
        <dbReference type="Proteomes" id="UP000322981"/>
    </source>
</evidence>
<dbReference type="RefSeq" id="WP_150094815.1">
    <property type="nucleotide sequence ID" value="NZ_JBFUOH010000032.1"/>
</dbReference>
<evidence type="ECO:0000313" key="3">
    <source>
        <dbReference type="EMBL" id="KAA6182246.1"/>
    </source>
</evidence>
<dbReference type="InterPro" id="IPR035093">
    <property type="entry name" value="RelE/ParE_toxin_dom_sf"/>
</dbReference>
<feature type="region of interest" description="Disordered" evidence="2">
    <location>
        <begin position="47"/>
        <end position="97"/>
    </location>
</feature>
<dbReference type="OrthoDB" id="516834at2"/>
<name>A0A5M8FEW2_9GAMM</name>
<proteinExistence type="predicted"/>